<name>A0AA88YRU0_PINIB</name>
<feature type="compositionally biased region" description="Polar residues" evidence="1">
    <location>
        <begin position="78"/>
        <end position="88"/>
    </location>
</feature>
<evidence type="ECO:0000313" key="2">
    <source>
        <dbReference type="EMBL" id="KAK3103311.1"/>
    </source>
</evidence>
<feature type="compositionally biased region" description="Polar residues" evidence="1">
    <location>
        <begin position="14"/>
        <end position="41"/>
    </location>
</feature>
<evidence type="ECO:0000313" key="3">
    <source>
        <dbReference type="Proteomes" id="UP001186944"/>
    </source>
</evidence>
<dbReference type="AlphaFoldDB" id="A0AA88YRU0"/>
<reference evidence="2" key="1">
    <citation type="submission" date="2019-08" db="EMBL/GenBank/DDBJ databases">
        <title>The improved chromosome-level genome for the pearl oyster Pinctada fucata martensii using PacBio sequencing and Hi-C.</title>
        <authorList>
            <person name="Zheng Z."/>
        </authorList>
    </citation>
    <scope>NUCLEOTIDE SEQUENCE</scope>
    <source>
        <strain evidence="2">ZZ-2019</strain>
        <tissue evidence="2">Adductor muscle</tissue>
    </source>
</reference>
<evidence type="ECO:0000256" key="1">
    <source>
        <dbReference type="SAM" id="MobiDB-lite"/>
    </source>
</evidence>
<comment type="caution">
    <text evidence="2">The sequence shown here is derived from an EMBL/GenBank/DDBJ whole genome shotgun (WGS) entry which is preliminary data.</text>
</comment>
<keyword evidence="3" id="KW-1185">Reference proteome</keyword>
<protein>
    <submittedName>
        <fullName evidence="2">Uncharacterized protein</fullName>
    </submittedName>
</protein>
<dbReference type="EMBL" id="VSWD01000005">
    <property type="protein sequence ID" value="KAK3103311.1"/>
    <property type="molecule type" value="Genomic_DNA"/>
</dbReference>
<sequence length="135" mass="14919">MTQRPKTKKEAVDWSSTMPSVRQTSSFEETRTKTGTVTRSLNRPGDQLFPTNRLLISKDSSAQFESGVGQISSFEETRAKSGTVTRSLNRPGDQLFPTNRMLISKDSSGQYESGVGTYKMLISQDLSTKLKDSSA</sequence>
<gene>
    <name evidence="2" type="ORF">FSP39_018397</name>
</gene>
<feature type="region of interest" description="Disordered" evidence="1">
    <location>
        <begin position="78"/>
        <end position="97"/>
    </location>
</feature>
<proteinExistence type="predicted"/>
<dbReference type="Proteomes" id="UP001186944">
    <property type="component" value="Unassembled WGS sequence"/>
</dbReference>
<accession>A0AA88YRU0</accession>
<feature type="region of interest" description="Disordered" evidence="1">
    <location>
        <begin position="1"/>
        <end position="49"/>
    </location>
</feature>
<organism evidence="2 3">
    <name type="scientific">Pinctada imbricata</name>
    <name type="common">Atlantic pearl-oyster</name>
    <name type="synonym">Pinctada martensii</name>
    <dbReference type="NCBI Taxonomy" id="66713"/>
    <lineage>
        <taxon>Eukaryota</taxon>
        <taxon>Metazoa</taxon>
        <taxon>Spiralia</taxon>
        <taxon>Lophotrochozoa</taxon>
        <taxon>Mollusca</taxon>
        <taxon>Bivalvia</taxon>
        <taxon>Autobranchia</taxon>
        <taxon>Pteriomorphia</taxon>
        <taxon>Pterioida</taxon>
        <taxon>Pterioidea</taxon>
        <taxon>Pteriidae</taxon>
        <taxon>Pinctada</taxon>
    </lineage>
</organism>